<proteinExistence type="predicted"/>
<sequence length="113" mass="12227">MASGVGGKDSLEDELGDEGSEGKDDLIDETIRIVLIDNLGRGREGFGTSQEKQQDFGKGLTCSISDKVPPCCIRNIGSLGHSLRNRDLVFCPVYFQGLFDRLLDRSVGSYAVA</sequence>
<keyword evidence="3" id="KW-1185">Reference proteome</keyword>
<comment type="caution">
    <text evidence="2">The sequence shown here is derived from an EMBL/GenBank/DDBJ whole genome shotgun (WGS) entry which is preliminary data.</text>
</comment>
<gene>
    <name evidence="2" type="ORF">G7Y89_g1262</name>
</gene>
<dbReference type="EMBL" id="JAAMPI010000048">
    <property type="protein sequence ID" value="KAF4636814.1"/>
    <property type="molecule type" value="Genomic_DNA"/>
</dbReference>
<organism evidence="2 3">
    <name type="scientific">Cudoniella acicularis</name>
    <dbReference type="NCBI Taxonomy" id="354080"/>
    <lineage>
        <taxon>Eukaryota</taxon>
        <taxon>Fungi</taxon>
        <taxon>Dikarya</taxon>
        <taxon>Ascomycota</taxon>
        <taxon>Pezizomycotina</taxon>
        <taxon>Leotiomycetes</taxon>
        <taxon>Helotiales</taxon>
        <taxon>Tricladiaceae</taxon>
        <taxon>Cudoniella</taxon>
    </lineage>
</organism>
<evidence type="ECO:0000313" key="2">
    <source>
        <dbReference type="EMBL" id="KAF4636814.1"/>
    </source>
</evidence>
<protein>
    <submittedName>
        <fullName evidence="2">Uncharacterized protein</fullName>
    </submittedName>
</protein>
<reference evidence="2 3" key="1">
    <citation type="submission" date="2020-03" db="EMBL/GenBank/DDBJ databases">
        <title>Draft Genome Sequence of Cudoniella acicularis.</title>
        <authorList>
            <person name="Buettner E."/>
            <person name="Kellner H."/>
        </authorList>
    </citation>
    <scope>NUCLEOTIDE SEQUENCE [LARGE SCALE GENOMIC DNA]</scope>
    <source>
        <strain evidence="2 3">DSM 108380</strain>
    </source>
</reference>
<dbReference type="Proteomes" id="UP000566819">
    <property type="component" value="Unassembled WGS sequence"/>
</dbReference>
<evidence type="ECO:0000313" key="3">
    <source>
        <dbReference type="Proteomes" id="UP000566819"/>
    </source>
</evidence>
<feature type="region of interest" description="Disordered" evidence="1">
    <location>
        <begin position="1"/>
        <end position="24"/>
    </location>
</feature>
<name>A0A8H4RVL7_9HELO</name>
<evidence type="ECO:0000256" key="1">
    <source>
        <dbReference type="SAM" id="MobiDB-lite"/>
    </source>
</evidence>
<dbReference type="AlphaFoldDB" id="A0A8H4RVL7"/>
<accession>A0A8H4RVL7</accession>